<feature type="coiled-coil region" evidence="1">
    <location>
        <begin position="111"/>
        <end position="138"/>
    </location>
</feature>
<name>X1KCP1_9ZZZZ</name>
<accession>X1KCP1</accession>
<evidence type="ECO:0000256" key="1">
    <source>
        <dbReference type="SAM" id="Coils"/>
    </source>
</evidence>
<gene>
    <name evidence="2" type="ORF">S06H3_21269</name>
</gene>
<dbReference type="AlphaFoldDB" id="X1KCP1"/>
<keyword evidence="1" id="KW-0175">Coiled coil</keyword>
<protein>
    <submittedName>
        <fullName evidence="2">Uncharacterized protein</fullName>
    </submittedName>
</protein>
<evidence type="ECO:0000313" key="2">
    <source>
        <dbReference type="EMBL" id="GAI04398.1"/>
    </source>
</evidence>
<proteinExistence type="predicted"/>
<reference evidence="2" key="1">
    <citation type="journal article" date="2014" name="Front. Microbiol.">
        <title>High frequency of phylogenetically diverse reductive dehalogenase-homologous genes in deep subseafloor sedimentary metagenomes.</title>
        <authorList>
            <person name="Kawai M."/>
            <person name="Futagami T."/>
            <person name="Toyoda A."/>
            <person name="Takaki Y."/>
            <person name="Nishi S."/>
            <person name="Hori S."/>
            <person name="Arai W."/>
            <person name="Tsubouchi T."/>
            <person name="Morono Y."/>
            <person name="Uchiyama I."/>
            <person name="Ito T."/>
            <person name="Fujiyama A."/>
            <person name="Inagaki F."/>
            <person name="Takami H."/>
        </authorList>
    </citation>
    <scope>NUCLEOTIDE SEQUENCE</scope>
    <source>
        <strain evidence="2">Expedition CK06-06</strain>
    </source>
</reference>
<dbReference type="EMBL" id="BARV01011145">
    <property type="protein sequence ID" value="GAI04398.1"/>
    <property type="molecule type" value="Genomic_DNA"/>
</dbReference>
<organism evidence="2">
    <name type="scientific">marine sediment metagenome</name>
    <dbReference type="NCBI Taxonomy" id="412755"/>
    <lineage>
        <taxon>unclassified sequences</taxon>
        <taxon>metagenomes</taxon>
        <taxon>ecological metagenomes</taxon>
    </lineage>
</organism>
<sequence length="153" mass="18080">YQITGFQLTQNYNLMGKAVAEAVQNESTDKGPRLFCSKQFYDVISDNECKQILCPLKNHKDIYEILWPMPHVMEKGINGYKQLLEIGINLWSYFNHEEYGIHYFKLLELIIKSIMETYKNDQQEMARAKQTIAEVFNKKSTDIRKVSRLIEKY</sequence>
<feature type="non-terminal residue" evidence="2">
    <location>
        <position position="1"/>
    </location>
</feature>
<comment type="caution">
    <text evidence="2">The sequence shown here is derived from an EMBL/GenBank/DDBJ whole genome shotgun (WGS) entry which is preliminary data.</text>
</comment>